<dbReference type="PANTHER" id="PTHR12526">
    <property type="entry name" value="GLYCOSYLTRANSFERASE"/>
    <property type="match status" value="1"/>
</dbReference>
<dbReference type="SUPFAM" id="SSF53756">
    <property type="entry name" value="UDP-Glycosyltransferase/glycogen phosphorylase"/>
    <property type="match status" value="1"/>
</dbReference>
<name>A0A7W7PBY3_9MICC</name>
<keyword evidence="4" id="KW-1185">Reference proteome</keyword>
<proteinExistence type="predicted"/>
<evidence type="ECO:0000313" key="4">
    <source>
        <dbReference type="Proteomes" id="UP000560081"/>
    </source>
</evidence>
<dbReference type="AlphaFoldDB" id="A0A7W7PBY3"/>
<reference evidence="3 4" key="1">
    <citation type="submission" date="2020-08" db="EMBL/GenBank/DDBJ databases">
        <title>Sequencing the genomes of 1000 actinobacteria strains.</title>
        <authorList>
            <person name="Klenk H.-P."/>
        </authorList>
    </citation>
    <scope>NUCLEOTIDE SEQUENCE [LARGE SCALE GENOMIC DNA]</scope>
    <source>
        <strain evidence="3 4">DSM 19079</strain>
    </source>
</reference>
<organism evidence="3 4">
    <name type="scientific">Micrococcus flavus</name>
    <dbReference type="NCBI Taxonomy" id="384602"/>
    <lineage>
        <taxon>Bacteria</taxon>
        <taxon>Bacillati</taxon>
        <taxon>Actinomycetota</taxon>
        <taxon>Actinomycetes</taxon>
        <taxon>Micrococcales</taxon>
        <taxon>Micrococcaceae</taxon>
        <taxon>Micrococcus</taxon>
    </lineage>
</organism>
<accession>A0A7W7PBY3</accession>
<dbReference type="RefSeq" id="WP_239286756.1">
    <property type="nucleotide sequence ID" value="NZ_JAKRBQ010000003.1"/>
</dbReference>
<dbReference type="EMBL" id="JACHMC010000001">
    <property type="protein sequence ID" value="MBB4882950.1"/>
    <property type="molecule type" value="Genomic_DNA"/>
</dbReference>
<comment type="caution">
    <text evidence="3">The sequence shown here is derived from an EMBL/GenBank/DDBJ whole genome shotgun (WGS) entry which is preliminary data.</text>
</comment>
<dbReference type="Pfam" id="PF13692">
    <property type="entry name" value="Glyco_trans_1_4"/>
    <property type="match status" value="1"/>
</dbReference>
<evidence type="ECO:0000256" key="2">
    <source>
        <dbReference type="ARBA" id="ARBA00022679"/>
    </source>
</evidence>
<evidence type="ECO:0000313" key="3">
    <source>
        <dbReference type="EMBL" id="MBB4882950.1"/>
    </source>
</evidence>
<protein>
    <submittedName>
        <fullName evidence="3">Glycosyltransferase involved in cell wall biosynthesis</fullName>
    </submittedName>
</protein>
<dbReference type="PANTHER" id="PTHR12526:SF510">
    <property type="entry name" value="D-INOSITOL 3-PHOSPHATE GLYCOSYLTRANSFERASE"/>
    <property type="match status" value="1"/>
</dbReference>
<dbReference type="CDD" id="cd03801">
    <property type="entry name" value="GT4_PimA-like"/>
    <property type="match status" value="1"/>
</dbReference>
<dbReference type="Proteomes" id="UP000560081">
    <property type="component" value="Unassembled WGS sequence"/>
</dbReference>
<dbReference type="Gene3D" id="3.40.50.2000">
    <property type="entry name" value="Glycogen Phosphorylase B"/>
    <property type="match status" value="2"/>
</dbReference>
<keyword evidence="1" id="KW-0328">Glycosyltransferase</keyword>
<keyword evidence="2 3" id="KW-0808">Transferase</keyword>
<dbReference type="GO" id="GO:0016757">
    <property type="term" value="F:glycosyltransferase activity"/>
    <property type="evidence" value="ECO:0007669"/>
    <property type="project" value="UniProtKB-KW"/>
</dbReference>
<gene>
    <name evidence="3" type="ORF">BJ976_001301</name>
</gene>
<sequence>MRHTLRDGARWTQGLPGPAGAAIGGAFRALPESTPGKARLRRILADYASVASPSGDQVPAPTAPTVGRSAAPNAYRGFLHIADVGDTYTEREAVTLLQLENAVLKRRLFREPLEPLPPTPHEDDDRDQAPERVARYLDLATSEQGEEGPLHLVVLAAYPSADNAYGNGFVHRRVMYFRRAGVRVHVAVVSASSEPGTYVHEGVPVIVGRGEELRHLLDTQSYASVGVHFLDRFQWERMRDHVSGHRLFAFMHGYESRRWIRTVRNHRTQQQLDDAVEHSITLQRFWREVLAHPHGPERFVFVSRWWRRAAQEDLELVFPGRRTAIVHNVIDTDLFRYMPKDAEQRFKVLWVRSAANLNYGPDLAVAALQRLRETPWWDRVQVRVIGDGKHFGLFEEAFAGDANVAVERRFADQAEIARLHREYGIFLVPTRADSQGVSRDEAMASGLVPVTNRAAAIPEFTDEGCAVVAGYEDVGGLTDGMVRLMADPALFTRMSAAAAARVRTQSSPEHTVAREMRMMGLTPEGEVGA</sequence>
<evidence type="ECO:0000256" key="1">
    <source>
        <dbReference type="ARBA" id="ARBA00022676"/>
    </source>
</evidence>